<dbReference type="Proteomes" id="UP001417504">
    <property type="component" value="Unassembled WGS sequence"/>
</dbReference>
<keyword evidence="2" id="KW-1185">Reference proteome</keyword>
<proteinExistence type="predicted"/>
<name>A0AAP0JC76_9MAGN</name>
<gene>
    <name evidence="1" type="ORF">Sjap_012004</name>
</gene>
<sequence>MFDRWADALCDTFILGIKRYYCPYKDCSAPLEYNEGKVIQESECLQYVDLLSATTAPRVTEHYCNNCKSRTRVNPSCFTKDWFDEE</sequence>
<evidence type="ECO:0000313" key="2">
    <source>
        <dbReference type="Proteomes" id="UP001417504"/>
    </source>
</evidence>
<evidence type="ECO:0000313" key="1">
    <source>
        <dbReference type="EMBL" id="KAK9131517.1"/>
    </source>
</evidence>
<reference evidence="1 2" key="1">
    <citation type="submission" date="2024-01" db="EMBL/GenBank/DDBJ databases">
        <title>Genome assemblies of Stephania.</title>
        <authorList>
            <person name="Yang L."/>
        </authorList>
    </citation>
    <scope>NUCLEOTIDE SEQUENCE [LARGE SCALE GENOMIC DNA]</scope>
    <source>
        <strain evidence="1">QJT</strain>
        <tissue evidence="1">Leaf</tissue>
    </source>
</reference>
<protein>
    <submittedName>
        <fullName evidence="1">Uncharacterized protein</fullName>
    </submittedName>
</protein>
<dbReference type="EMBL" id="JBBNAE010000004">
    <property type="protein sequence ID" value="KAK9131517.1"/>
    <property type="molecule type" value="Genomic_DNA"/>
</dbReference>
<accession>A0AAP0JC76</accession>
<comment type="caution">
    <text evidence="1">The sequence shown here is derived from an EMBL/GenBank/DDBJ whole genome shotgun (WGS) entry which is preliminary data.</text>
</comment>
<organism evidence="1 2">
    <name type="scientific">Stephania japonica</name>
    <dbReference type="NCBI Taxonomy" id="461633"/>
    <lineage>
        <taxon>Eukaryota</taxon>
        <taxon>Viridiplantae</taxon>
        <taxon>Streptophyta</taxon>
        <taxon>Embryophyta</taxon>
        <taxon>Tracheophyta</taxon>
        <taxon>Spermatophyta</taxon>
        <taxon>Magnoliopsida</taxon>
        <taxon>Ranunculales</taxon>
        <taxon>Menispermaceae</taxon>
        <taxon>Menispermoideae</taxon>
        <taxon>Cissampelideae</taxon>
        <taxon>Stephania</taxon>
    </lineage>
</organism>
<dbReference type="AlphaFoldDB" id="A0AAP0JC76"/>